<proteinExistence type="predicted"/>
<evidence type="ECO:0000256" key="1">
    <source>
        <dbReference type="SAM" id="SignalP"/>
    </source>
</evidence>
<keyword evidence="3" id="KW-1185">Reference proteome</keyword>
<name>A0A9W6PAH4_9ACTN</name>
<sequence length="111" mass="11814">MNRTLGICTVAAVLTLTGAASVQAAQGEILLRNSFDQDSPDIVIADLEDGNCYNQSEDQIAVKATGVTNRTDRPVEVHSGHSCESRLGVVAPGETYERQTPDIESVLVALE</sequence>
<dbReference type="AlphaFoldDB" id="A0A9W6PAH4"/>
<accession>A0A9W6PAH4</accession>
<evidence type="ECO:0000313" key="2">
    <source>
        <dbReference type="EMBL" id="GLU50004.1"/>
    </source>
</evidence>
<keyword evidence="1" id="KW-0732">Signal</keyword>
<evidence type="ECO:0008006" key="4">
    <source>
        <dbReference type="Google" id="ProtNLM"/>
    </source>
</evidence>
<dbReference type="RefSeq" id="WP_285761540.1">
    <property type="nucleotide sequence ID" value="NZ_BSQG01000010.1"/>
</dbReference>
<evidence type="ECO:0000313" key="3">
    <source>
        <dbReference type="Proteomes" id="UP001165092"/>
    </source>
</evidence>
<protein>
    <recommendedName>
        <fullName evidence="4">Secreted protein</fullName>
    </recommendedName>
</protein>
<organism evidence="2 3">
    <name type="scientific">Nocardiopsis ansamitocini</name>
    <dbReference type="NCBI Taxonomy" id="1670832"/>
    <lineage>
        <taxon>Bacteria</taxon>
        <taxon>Bacillati</taxon>
        <taxon>Actinomycetota</taxon>
        <taxon>Actinomycetes</taxon>
        <taxon>Streptosporangiales</taxon>
        <taxon>Nocardiopsidaceae</taxon>
        <taxon>Nocardiopsis</taxon>
    </lineage>
</organism>
<feature type="chain" id="PRO_5040894577" description="Secreted protein" evidence="1">
    <location>
        <begin position="25"/>
        <end position="111"/>
    </location>
</feature>
<reference evidence="2" key="1">
    <citation type="submission" date="2023-02" db="EMBL/GenBank/DDBJ databases">
        <title>Nocardiopsis ansamitocini NBRC 112285.</title>
        <authorList>
            <person name="Ichikawa N."/>
            <person name="Sato H."/>
            <person name="Tonouchi N."/>
        </authorList>
    </citation>
    <scope>NUCLEOTIDE SEQUENCE</scope>
    <source>
        <strain evidence="2">NBRC 112285</strain>
    </source>
</reference>
<comment type="caution">
    <text evidence="2">The sequence shown here is derived from an EMBL/GenBank/DDBJ whole genome shotgun (WGS) entry which is preliminary data.</text>
</comment>
<feature type="signal peptide" evidence="1">
    <location>
        <begin position="1"/>
        <end position="24"/>
    </location>
</feature>
<dbReference type="Proteomes" id="UP001165092">
    <property type="component" value="Unassembled WGS sequence"/>
</dbReference>
<gene>
    <name evidence="2" type="ORF">Nans01_43550</name>
</gene>
<dbReference type="EMBL" id="BSQG01000010">
    <property type="protein sequence ID" value="GLU50004.1"/>
    <property type="molecule type" value="Genomic_DNA"/>
</dbReference>